<gene>
    <name evidence="1" type="ORF">ACFQE0_05985</name>
</gene>
<protein>
    <recommendedName>
        <fullName evidence="3">DUF3616 domain-containing protein</fullName>
    </recommendedName>
</protein>
<evidence type="ECO:0000313" key="2">
    <source>
        <dbReference type="Proteomes" id="UP001596292"/>
    </source>
</evidence>
<name>A0ABW2BFU0_9HYPH</name>
<evidence type="ECO:0000313" key="1">
    <source>
        <dbReference type="EMBL" id="MFC6789219.1"/>
    </source>
</evidence>
<evidence type="ECO:0008006" key="3">
    <source>
        <dbReference type="Google" id="ProtNLM"/>
    </source>
</evidence>
<organism evidence="1 2">
    <name type="scientific">Methylobacterium komagatae</name>
    <dbReference type="NCBI Taxonomy" id="374425"/>
    <lineage>
        <taxon>Bacteria</taxon>
        <taxon>Pseudomonadati</taxon>
        <taxon>Pseudomonadota</taxon>
        <taxon>Alphaproteobacteria</taxon>
        <taxon>Hyphomicrobiales</taxon>
        <taxon>Methylobacteriaceae</taxon>
        <taxon>Methylobacterium</taxon>
    </lineage>
</organism>
<comment type="caution">
    <text evidence="1">The sequence shown here is derived from an EMBL/GenBank/DDBJ whole genome shotgun (WGS) entry which is preliminary data.</text>
</comment>
<sequence length="366" mass="36887">MSDAPMRAVDRVRSRTARAGLLGLALLLVATPAAAEPTVRLLELPFKVREMRGPRTEVATAVATSGLLPILRAGKGPVPVVLVWGEEGGAVLILENGSVAVKPVGREAVEDLVASETPRGALPGLRRALDGPLSVFLSGRTRSADGAPAATTLTFRERQPMAVSTDPKPVPIATATLTAGEGAVFAANPPRIVSVAGRPAVLAATLTGSDAGGLVLATRTSSDPASWTLSARAPSGPRPAIAAVGDFTGKGTGMGAATVDSTGRLTLWTLAPDRIEPGPQAAGYTIGEGEADLAETLPREGGADLALPVAGIPALAIVSTRDGLRERARVTLPAPAGTGVAALGERLIVGLSDGRVAAITLDGGKP</sequence>
<keyword evidence="2" id="KW-1185">Reference proteome</keyword>
<dbReference type="RefSeq" id="WP_378968007.1">
    <property type="nucleotide sequence ID" value="NZ_JBHSWN010000001.1"/>
</dbReference>
<reference evidence="2" key="1">
    <citation type="journal article" date="2019" name="Int. J. Syst. Evol. Microbiol.">
        <title>The Global Catalogue of Microorganisms (GCM) 10K type strain sequencing project: providing services to taxonomists for standard genome sequencing and annotation.</title>
        <authorList>
            <consortium name="The Broad Institute Genomics Platform"/>
            <consortium name="The Broad Institute Genome Sequencing Center for Infectious Disease"/>
            <person name="Wu L."/>
            <person name="Ma J."/>
        </authorList>
    </citation>
    <scope>NUCLEOTIDE SEQUENCE [LARGE SCALE GENOMIC DNA]</scope>
    <source>
        <strain evidence="2">CCUG 48316</strain>
    </source>
</reference>
<accession>A0ABW2BFU0</accession>
<dbReference type="EMBL" id="JBHSWN010000001">
    <property type="protein sequence ID" value="MFC6789219.1"/>
    <property type="molecule type" value="Genomic_DNA"/>
</dbReference>
<proteinExistence type="predicted"/>
<dbReference type="Proteomes" id="UP001596292">
    <property type="component" value="Unassembled WGS sequence"/>
</dbReference>